<proteinExistence type="predicted"/>
<evidence type="ECO:0000313" key="2">
    <source>
        <dbReference type="EMBL" id="GLS72515.1"/>
    </source>
</evidence>
<feature type="transmembrane region" description="Helical" evidence="1">
    <location>
        <begin position="43"/>
        <end position="65"/>
    </location>
</feature>
<keyword evidence="3" id="KW-1185">Reference proteome</keyword>
<keyword evidence="1" id="KW-0472">Membrane</keyword>
<keyword evidence="1" id="KW-1133">Transmembrane helix</keyword>
<dbReference type="EMBL" id="BSPL01000023">
    <property type="protein sequence ID" value="GLS72515.1"/>
    <property type="molecule type" value="Genomic_DNA"/>
</dbReference>
<sequence>MTLDQTPPAERPVHEPAAVSVGSIAALGAITGLGALAASSCCVLPIVLGGLGIGAGVFTVLGVLASLRTPLMLVSVLAVIAGWFFYARRRRAACGPDGSCPAPRRSSAPLVLLSLATLFIAAAAAGSYFEPALIKMLRTA</sequence>
<dbReference type="AlphaFoldDB" id="A0AA37TFI6"/>
<reference evidence="3" key="1">
    <citation type="journal article" date="2019" name="Int. J. Syst. Evol. Microbiol.">
        <title>The Global Catalogue of Microorganisms (GCM) 10K type strain sequencing project: providing services to taxonomists for standard genome sequencing and annotation.</title>
        <authorList>
            <consortium name="The Broad Institute Genomics Platform"/>
            <consortium name="The Broad Institute Genome Sequencing Center for Infectious Disease"/>
            <person name="Wu L."/>
            <person name="Ma J."/>
        </authorList>
    </citation>
    <scope>NUCLEOTIDE SEQUENCE [LARGE SCALE GENOMIC DNA]</scope>
    <source>
        <strain evidence="3">NBRC 103632</strain>
    </source>
</reference>
<feature type="transmembrane region" description="Helical" evidence="1">
    <location>
        <begin position="71"/>
        <end position="87"/>
    </location>
</feature>
<gene>
    <name evidence="2" type="ORF">GCM10007890_45300</name>
</gene>
<accession>A0AA37TFI6</accession>
<feature type="transmembrane region" description="Helical" evidence="1">
    <location>
        <begin position="17"/>
        <end position="36"/>
    </location>
</feature>
<comment type="caution">
    <text evidence="2">The sequence shown here is derived from an EMBL/GenBank/DDBJ whole genome shotgun (WGS) entry which is preliminary data.</text>
</comment>
<dbReference type="GeneID" id="96605332"/>
<evidence type="ECO:0008006" key="4">
    <source>
        <dbReference type="Google" id="ProtNLM"/>
    </source>
</evidence>
<feature type="transmembrane region" description="Helical" evidence="1">
    <location>
        <begin position="108"/>
        <end position="129"/>
    </location>
</feature>
<evidence type="ECO:0000313" key="3">
    <source>
        <dbReference type="Proteomes" id="UP001157440"/>
    </source>
</evidence>
<dbReference type="RefSeq" id="WP_007563959.1">
    <property type="nucleotide sequence ID" value="NZ_BPQZ01000004.1"/>
</dbReference>
<evidence type="ECO:0000256" key="1">
    <source>
        <dbReference type="SAM" id="Phobius"/>
    </source>
</evidence>
<name>A0AA37TFI6_9HYPH</name>
<dbReference type="Proteomes" id="UP001157440">
    <property type="component" value="Unassembled WGS sequence"/>
</dbReference>
<organism evidence="2 3">
    <name type="scientific">Methylobacterium tardum</name>
    <dbReference type="NCBI Taxonomy" id="374432"/>
    <lineage>
        <taxon>Bacteria</taxon>
        <taxon>Pseudomonadati</taxon>
        <taxon>Pseudomonadota</taxon>
        <taxon>Alphaproteobacteria</taxon>
        <taxon>Hyphomicrobiales</taxon>
        <taxon>Methylobacteriaceae</taxon>
        <taxon>Methylobacterium</taxon>
    </lineage>
</organism>
<protein>
    <recommendedName>
        <fullName evidence="4">Mercuric transport protein MerT</fullName>
    </recommendedName>
</protein>
<keyword evidence="1" id="KW-0812">Transmembrane</keyword>